<dbReference type="InterPro" id="IPR011051">
    <property type="entry name" value="RmlC_Cupin_sf"/>
</dbReference>
<organism evidence="3 5">
    <name type="scientific">Streptomyces parvulus</name>
    <dbReference type="NCBI Taxonomy" id="146923"/>
    <lineage>
        <taxon>Bacteria</taxon>
        <taxon>Bacillati</taxon>
        <taxon>Actinomycetota</taxon>
        <taxon>Actinomycetes</taxon>
        <taxon>Kitasatosporales</taxon>
        <taxon>Streptomycetaceae</taxon>
        <taxon>Streptomyces</taxon>
    </lineage>
</organism>
<dbReference type="InterPro" id="IPR014710">
    <property type="entry name" value="RmlC-like_jellyroll"/>
</dbReference>
<dbReference type="AlphaFoldDB" id="A0A191VA86"/>
<reference evidence="3 5" key="1">
    <citation type="submission" date="2016-05" db="EMBL/GenBank/DDBJ databases">
        <title>Non-Contiguous Finished Genome Sequence of Streptomyces parvulus 2297 Integrated Site-Specifically with Actinophage R4.</title>
        <authorList>
            <person name="Nishizawa T."/>
            <person name="Miura T."/>
            <person name="Harada C."/>
            <person name="Guo Y."/>
            <person name="Narisawa K."/>
            <person name="Ohta H."/>
            <person name="Takahashi H."/>
            <person name="Shirai M."/>
        </authorList>
    </citation>
    <scope>NUCLEOTIDE SEQUENCE [LARGE SCALE GENOMIC DNA]</scope>
    <source>
        <strain evidence="3 5">2297</strain>
        <plasmid evidence="5">pspa1</plasmid>
        <plasmid evidence="3">pSPA1</plasmid>
    </source>
</reference>
<protein>
    <submittedName>
        <fullName evidence="3">XRE family transcriptional regulator</fullName>
    </submittedName>
</protein>
<dbReference type="Pfam" id="PF01381">
    <property type="entry name" value="HTH_3"/>
    <property type="match status" value="1"/>
</dbReference>
<dbReference type="SMART" id="SM00530">
    <property type="entry name" value="HTH_XRE"/>
    <property type="match status" value="1"/>
</dbReference>
<evidence type="ECO:0000313" key="5">
    <source>
        <dbReference type="Proteomes" id="UP000078468"/>
    </source>
</evidence>
<dbReference type="GO" id="GO:0003677">
    <property type="term" value="F:DNA binding"/>
    <property type="evidence" value="ECO:0007669"/>
    <property type="project" value="UniProtKB-KW"/>
</dbReference>
<dbReference type="SUPFAM" id="SSF47413">
    <property type="entry name" value="lambda repressor-like DNA-binding domains"/>
    <property type="match status" value="1"/>
</dbReference>
<dbReference type="KEGG" id="spav:Spa2297_32425"/>
<dbReference type="Gene3D" id="1.10.260.40">
    <property type="entry name" value="lambda repressor-like DNA-binding domains"/>
    <property type="match status" value="1"/>
</dbReference>
<dbReference type="EMBL" id="CP015867">
    <property type="protein sequence ID" value="ANJ11832.1"/>
    <property type="molecule type" value="Genomic_DNA"/>
</dbReference>
<reference evidence="4 6" key="2">
    <citation type="submission" date="2024-01" db="EMBL/GenBank/DDBJ databases">
        <title>Genome mining of biosynthetic gene clusters to explore secondary metabolites of Streptomyces sp.</title>
        <authorList>
            <person name="Baig A."/>
            <person name="Ajitkumar Shintre N."/>
            <person name="Kumar H."/>
            <person name="Anbarasu A."/>
            <person name="Ramaiah S."/>
        </authorList>
    </citation>
    <scope>NUCLEOTIDE SEQUENCE [LARGE SCALE GENOMIC DNA]</scope>
    <source>
        <strain evidence="4 6">A03</strain>
    </source>
</reference>
<keyword evidence="3" id="KW-0614">Plasmid</keyword>
<dbReference type="Proteomes" id="UP000078468">
    <property type="component" value="Plasmid pspa1"/>
</dbReference>
<dbReference type="GO" id="GO:0003700">
    <property type="term" value="F:DNA-binding transcription factor activity"/>
    <property type="evidence" value="ECO:0007669"/>
    <property type="project" value="TreeGrafter"/>
</dbReference>
<sequence>MTKLFAVEVGRRVRTLRRLYGLSLSELAHRAAIGKATLSGLETGTRNPTLETLYAISAQLDVPLAVLLADPDPPEHPVEIHGAAVSATLLETFDDDDVASELYRIRIRPGIVQVSPPHQPGVTEHVTVFSGSARVGPAAQPVLVTAGSHAQWPADVPHVYAADNGVEVHALLTIHHPSGEAAAPVGRSVALLAERGPA</sequence>
<keyword evidence="1" id="KW-0238">DNA-binding</keyword>
<geneLocation type="plasmid" evidence="3">
    <name>pSPA1</name>
</geneLocation>
<accession>A0A191VA86</accession>
<dbReference type="InterPro" id="IPR010982">
    <property type="entry name" value="Lambda_DNA-bd_dom_sf"/>
</dbReference>
<proteinExistence type="predicted"/>
<dbReference type="InterPro" id="IPR050807">
    <property type="entry name" value="TransReg_Diox_bact_type"/>
</dbReference>
<evidence type="ECO:0000313" key="3">
    <source>
        <dbReference type="EMBL" id="ANJ11832.1"/>
    </source>
</evidence>
<dbReference type="Proteomes" id="UP001585018">
    <property type="component" value="Unassembled WGS sequence"/>
</dbReference>
<dbReference type="RefSeq" id="WP_064732159.1">
    <property type="nucleotide sequence ID" value="NZ_BMRX01000023.1"/>
</dbReference>
<evidence type="ECO:0000259" key="2">
    <source>
        <dbReference type="PROSITE" id="PS50943"/>
    </source>
</evidence>
<keyword evidence="6" id="KW-1185">Reference proteome</keyword>
<dbReference type="CDD" id="cd00093">
    <property type="entry name" value="HTH_XRE"/>
    <property type="match status" value="1"/>
</dbReference>
<dbReference type="EMBL" id="JAYMRR010000031">
    <property type="protein sequence ID" value="MFB8753778.1"/>
    <property type="molecule type" value="Genomic_DNA"/>
</dbReference>
<evidence type="ECO:0000313" key="6">
    <source>
        <dbReference type="Proteomes" id="UP001585018"/>
    </source>
</evidence>
<dbReference type="GO" id="GO:0005829">
    <property type="term" value="C:cytosol"/>
    <property type="evidence" value="ECO:0007669"/>
    <property type="project" value="TreeGrafter"/>
</dbReference>
<evidence type="ECO:0000313" key="4">
    <source>
        <dbReference type="EMBL" id="MFB8753778.1"/>
    </source>
</evidence>
<feature type="domain" description="HTH cro/C1-type" evidence="2">
    <location>
        <begin position="13"/>
        <end position="67"/>
    </location>
</feature>
<dbReference type="PROSITE" id="PS50943">
    <property type="entry name" value="HTH_CROC1"/>
    <property type="match status" value="1"/>
</dbReference>
<dbReference type="Gene3D" id="2.60.120.10">
    <property type="entry name" value="Jelly Rolls"/>
    <property type="match status" value="1"/>
</dbReference>
<gene>
    <name evidence="3" type="ORF">Spa2297_32425</name>
    <name evidence="4" type="ORF">VSS30_33710</name>
</gene>
<dbReference type="GeneID" id="91309623"/>
<evidence type="ECO:0000256" key="1">
    <source>
        <dbReference type="ARBA" id="ARBA00023125"/>
    </source>
</evidence>
<dbReference type="PANTHER" id="PTHR46797">
    <property type="entry name" value="HTH-TYPE TRANSCRIPTIONAL REGULATOR"/>
    <property type="match status" value="1"/>
</dbReference>
<dbReference type="PANTHER" id="PTHR46797:SF1">
    <property type="entry name" value="METHYLPHOSPHONATE SYNTHASE"/>
    <property type="match status" value="1"/>
</dbReference>
<geneLocation type="plasmid" evidence="5">
    <name>pspa1</name>
</geneLocation>
<dbReference type="SUPFAM" id="SSF51182">
    <property type="entry name" value="RmlC-like cupins"/>
    <property type="match status" value="1"/>
</dbReference>
<dbReference type="InterPro" id="IPR001387">
    <property type="entry name" value="Cro/C1-type_HTH"/>
</dbReference>
<name>A0A191VA86_9ACTN</name>